<name>A0A151MEA5_ALLMI</name>
<gene>
    <name evidence="2" type="ORF">Y1Q_0003313</name>
</gene>
<reference evidence="2 3" key="1">
    <citation type="journal article" date="2012" name="Genome Biol.">
        <title>Sequencing three crocodilian genomes to illuminate the evolution of archosaurs and amniotes.</title>
        <authorList>
            <person name="St John J.A."/>
            <person name="Braun E.L."/>
            <person name="Isberg S.R."/>
            <person name="Miles L.G."/>
            <person name="Chong A.Y."/>
            <person name="Gongora J."/>
            <person name="Dalzell P."/>
            <person name="Moran C."/>
            <person name="Bed'hom B."/>
            <person name="Abzhanov A."/>
            <person name="Burgess S.C."/>
            <person name="Cooksey A.M."/>
            <person name="Castoe T.A."/>
            <person name="Crawford N.G."/>
            <person name="Densmore L.D."/>
            <person name="Drew J.C."/>
            <person name="Edwards S.V."/>
            <person name="Faircloth B.C."/>
            <person name="Fujita M.K."/>
            <person name="Greenwold M.J."/>
            <person name="Hoffmann F.G."/>
            <person name="Howard J.M."/>
            <person name="Iguchi T."/>
            <person name="Janes D.E."/>
            <person name="Khan S.Y."/>
            <person name="Kohno S."/>
            <person name="de Koning A.J."/>
            <person name="Lance S.L."/>
            <person name="McCarthy F.M."/>
            <person name="McCormack J.E."/>
            <person name="Merchant M.E."/>
            <person name="Peterson D.G."/>
            <person name="Pollock D.D."/>
            <person name="Pourmand N."/>
            <person name="Raney B.J."/>
            <person name="Roessler K.A."/>
            <person name="Sanford J.R."/>
            <person name="Sawyer R.H."/>
            <person name="Schmidt C.J."/>
            <person name="Triplett E.W."/>
            <person name="Tuberville T.D."/>
            <person name="Venegas-Anaya M."/>
            <person name="Howard J.T."/>
            <person name="Jarvis E.D."/>
            <person name="Guillette L.J.Jr."/>
            <person name="Glenn T.C."/>
            <person name="Green R.E."/>
            <person name="Ray D.A."/>
        </authorList>
    </citation>
    <scope>NUCLEOTIDE SEQUENCE [LARGE SCALE GENOMIC DNA]</scope>
    <source>
        <strain evidence="2">KSC_2009_1</strain>
    </source>
</reference>
<feature type="compositionally biased region" description="Low complexity" evidence="1">
    <location>
        <begin position="50"/>
        <end position="63"/>
    </location>
</feature>
<dbReference type="AlphaFoldDB" id="A0A151MEA5"/>
<evidence type="ECO:0000256" key="1">
    <source>
        <dbReference type="SAM" id="MobiDB-lite"/>
    </source>
</evidence>
<comment type="caution">
    <text evidence="2">The sequence shown here is derived from an EMBL/GenBank/DDBJ whole genome shotgun (WGS) entry which is preliminary data.</text>
</comment>
<feature type="region of interest" description="Disordered" evidence="1">
    <location>
        <begin position="1"/>
        <end position="73"/>
    </location>
</feature>
<keyword evidence="3" id="KW-1185">Reference proteome</keyword>
<dbReference type="EMBL" id="AKHW03006231">
    <property type="protein sequence ID" value="KYO22841.1"/>
    <property type="molecule type" value="Genomic_DNA"/>
</dbReference>
<dbReference type="Proteomes" id="UP000050525">
    <property type="component" value="Unassembled WGS sequence"/>
</dbReference>
<evidence type="ECO:0000313" key="3">
    <source>
        <dbReference type="Proteomes" id="UP000050525"/>
    </source>
</evidence>
<sequence>MQTLAPGCPDTHGTSLAESSPESSSGGSSLASRLTHPCLLSQDRQHRHSSSLQFQQFQPSGLLQEDDKKHQSV</sequence>
<protein>
    <submittedName>
        <fullName evidence="2">Uncharacterized protein</fullName>
    </submittedName>
</protein>
<feature type="compositionally biased region" description="Low complexity" evidence="1">
    <location>
        <begin position="15"/>
        <end position="32"/>
    </location>
</feature>
<evidence type="ECO:0000313" key="2">
    <source>
        <dbReference type="EMBL" id="KYO22841.1"/>
    </source>
</evidence>
<proteinExistence type="predicted"/>
<organism evidence="2 3">
    <name type="scientific">Alligator mississippiensis</name>
    <name type="common">American alligator</name>
    <dbReference type="NCBI Taxonomy" id="8496"/>
    <lineage>
        <taxon>Eukaryota</taxon>
        <taxon>Metazoa</taxon>
        <taxon>Chordata</taxon>
        <taxon>Craniata</taxon>
        <taxon>Vertebrata</taxon>
        <taxon>Euteleostomi</taxon>
        <taxon>Archelosauria</taxon>
        <taxon>Archosauria</taxon>
        <taxon>Crocodylia</taxon>
        <taxon>Alligatoridae</taxon>
        <taxon>Alligatorinae</taxon>
        <taxon>Alligator</taxon>
    </lineage>
</organism>
<accession>A0A151MEA5</accession>